<evidence type="ECO:0000256" key="1">
    <source>
        <dbReference type="SAM" id="MobiDB-lite"/>
    </source>
</evidence>
<keyword evidence="3" id="KW-1185">Reference proteome</keyword>
<protein>
    <recommendedName>
        <fullName evidence="4">Amidohydrolase-related domain-containing protein</fullName>
    </recommendedName>
</protein>
<dbReference type="SUPFAM" id="SSF51338">
    <property type="entry name" value="Composite domain of metallo-dependent hydrolases"/>
    <property type="match status" value="1"/>
</dbReference>
<evidence type="ECO:0008006" key="4">
    <source>
        <dbReference type="Google" id="ProtNLM"/>
    </source>
</evidence>
<dbReference type="InterPro" id="IPR032466">
    <property type="entry name" value="Metal_Hydrolase"/>
</dbReference>
<dbReference type="GO" id="GO:0004038">
    <property type="term" value="F:allantoinase activity"/>
    <property type="evidence" value="ECO:0007669"/>
    <property type="project" value="TreeGrafter"/>
</dbReference>
<dbReference type="PANTHER" id="PTHR43668:SF5">
    <property type="entry name" value="AMIDOHYDROLASE 3 DOMAIN-CONTAINING PROTEIN"/>
    <property type="match status" value="1"/>
</dbReference>
<dbReference type="InterPro" id="IPR011059">
    <property type="entry name" value="Metal-dep_hydrolase_composite"/>
</dbReference>
<dbReference type="GO" id="GO:0006145">
    <property type="term" value="P:purine nucleobase catabolic process"/>
    <property type="evidence" value="ECO:0007669"/>
    <property type="project" value="TreeGrafter"/>
</dbReference>
<feature type="region of interest" description="Disordered" evidence="1">
    <location>
        <begin position="181"/>
        <end position="200"/>
    </location>
</feature>
<dbReference type="EMBL" id="JARJLG010000026">
    <property type="protein sequence ID" value="KAJ7769202.1"/>
    <property type="molecule type" value="Genomic_DNA"/>
</dbReference>
<sequence length="338" mass="37120">MLPENAGRWKTPAGITLLSVLYFSAVLLRSRPQNERPVLIRNATLWTSANNGTDVARGGDVLLDKGLIIALGSIPVHLTRPANLEIVDAQGKWITPGIVDAHSHLGVGSAPRLSGASDSNSRKAPIPPWLRNIDGINTHDLAYRLSMSVGITTAQIVPGSANNIGDQSFLIKLRPTAERSTSPMLLEPPHTLSLNESDGPPRWRHMKHACGENTLRVHSQTRMDAAWNFRQAYNEARKIKDAQDAFCAVVENGLWDGESPYTESLQWEALVDVLRGNVKVSVHCYEPVGLDSLIRVASIHHATSTYLVPDTQTGMGRPTGNRTVRLRLQVLYSFPHFT</sequence>
<proteinExistence type="predicted"/>
<dbReference type="InterPro" id="IPR050138">
    <property type="entry name" value="DHOase/Allantoinase_Hydrolase"/>
</dbReference>
<dbReference type="SUPFAM" id="SSF51556">
    <property type="entry name" value="Metallo-dependent hydrolases"/>
    <property type="match status" value="1"/>
</dbReference>
<name>A0AAD7JPG7_9AGAR</name>
<accession>A0AAD7JPG7</accession>
<dbReference type="PANTHER" id="PTHR43668">
    <property type="entry name" value="ALLANTOINASE"/>
    <property type="match status" value="1"/>
</dbReference>
<organism evidence="2 3">
    <name type="scientific">Mycena maculata</name>
    <dbReference type="NCBI Taxonomy" id="230809"/>
    <lineage>
        <taxon>Eukaryota</taxon>
        <taxon>Fungi</taxon>
        <taxon>Dikarya</taxon>
        <taxon>Basidiomycota</taxon>
        <taxon>Agaricomycotina</taxon>
        <taxon>Agaricomycetes</taxon>
        <taxon>Agaricomycetidae</taxon>
        <taxon>Agaricales</taxon>
        <taxon>Marasmiineae</taxon>
        <taxon>Mycenaceae</taxon>
        <taxon>Mycena</taxon>
    </lineage>
</organism>
<gene>
    <name evidence="2" type="ORF">DFH07DRAFT_807206</name>
</gene>
<dbReference type="Gene3D" id="3.20.20.140">
    <property type="entry name" value="Metal-dependent hydrolases"/>
    <property type="match status" value="1"/>
</dbReference>
<evidence type="ECO:0000313" key="3">
    <source>
        <dbReference type="Proteomes" id="UP001215280"/>
    </source>
</evidence>
<comment type="caution">
    <text evidence="2">The sequence shown here is derived from an EMBL/GenBank/DDBJ whole genome shotgun (WGS) entry which is preliminary data.</text>
</comment>
<dbReference type="AlphaFoldDB" id="A0AAD7JPG7"/>
<dbReference type="Proteomes" id="UP001215280">
    <property type="component" value="Unassembled WGS sequence"/>
</dbReference>
<dbReference type="GO" id="GO:0005737">
    <property type="term" value="C:cytoplasm"/>
    <property type="evidence" value="ECO:0007669"/>
    <property type="project" value="TreeGrafter"/>
</dbReference>
<evidence type="ECO:0000313" key="2">
    <source>
        <dbReference type="EMBL" id="KAJ7769202.1"/>
    </source>
</evidence>
<reference evidence="2" key="1">
    <citation type="submission" date="2023-03" db="EMBL/GenBank/DDBJ databases">
        <title>Massive genome expansion in bonnet fungi (Mycena s.s.) driven by repeated elements and novel gene families across ecological guilds.</title>
        <authorList>
            <consortium name="Lawrence Berkeley National Laboratory"/>
            <person name="Harder C.B."/>
            <person name="Miyauchi S."/>
            <person name="Viragh M."/>
            <person name="Kuo A."/>
            <person name="Thoen E."/>
            <person name="Andreopoulos B."/>
            <person name="Lu D."/>
            <person name="Skrede I."/>
            <person name="Drula E."/>
            <person name="Henrissat B."/>
            <person name="Morin E."/>
            <person name="Kohler A."/>
            <person name="Barry K."/>
            <person name="LaButti K."/>
            <person name="Morin E."/>
            <person name="Salamov A."/>
            <person name="Lipzen A."/>
            <person name="Mereny Z."/>
            <person name="Hegedus B."/>
            <person name="Baldrian P."/>
            <person name="Stursova M."/>
            <person name="Weitz H."/>
            <person name="Taylor A."/>
            <person name="Grigoriev I.V."/>
            <person name="Nagy L.G."/>
            <person name="Martin F."/>
            <person name="Kauserud H."/>
        </authorList>
    </citation>
    <scope>NUCLEOTIDE SEQUENCE</scope>
    <source>
        <strain evidence="2">CBHHK188m</strain>
    </source>
</reference>